<evidence type="ECO:0000313" key="1">
    <source>
        <dbReference type="EMBL" id="KAK4494808.1"/>
    </source>
</evidence>
<proteinExistence type="predicted"/>
<dbReference type="Proteomes" id="UP001305779">
    <property type="component" value="Unassembled WGS sequence"/>
</dbReference>
<name>A0ABR0E060_ZASCE</name>
<gene>
    <name evidence="1" type="ORF">PRZ48_014164</name>
</gene>
<accession>A0ABR0E060</accession>
<keyword evidence="2" id="KW-1185">Reference proteome</keyword>
<sequence length="78" mass="9214">MSRNNNHWYINGQLVPNNQVIRRPYGYTPWETFNAVGNPSFQGRYTYPYAGYGGGYRNPATGLWPNYDYDPQHGFYRR</sequence>
<organism evidence="1 2">
    <name type="scientific">Zasmidium cellare</name>
    <name type="common">Wine cellar mold</name>
    <name type="synonym">Racodium cellare</name>
    <dbReference type="NCBI Taxonomy" id="395010"/>
    <lineage>
        <taxon>Eukaryota</taxon>
        <taxon>Fungi</taxon>
        <taxon>Dikarya</taxon>
        <taxon>Ascomycota</taxon>
        <taxon>Pezizomycotina</taxon>
        <taxon>Dothideomycetes</taxon>
        <taxon>Dothideomycetidae</taxon>
        <taxon>Mycosphaerellales</taxon>
        <taxon>Mycosphaerellaceae</taxon>
        <taxon>Zasmidium</taxon>
    </lineage>
</organism>
<dbReference type="EMBL" id="JAXOVC010000013">
    <property type="protein sequence ID" value="KAK4494808.1"/>
    <property type="molecule type" value="Genomic_DNA"/>
</dbReference>
<reference evidence="1 2" key="1">
    <citation type="journal article" date="2023" name="G3 (Bethesda)">
        <title>A chromosome-level genome assembly of Zasmidium syzygii isolated from banana leaves.</title>
        <authorList>
            <person name="van Westerhoven A.C."/>
            <person name="Mehrabi R."/>
            <person name="Talebi R."/>
            <person name="Steentjes M.B.F."/>
            <person name="Corcolon B."/>
            <person name="Chong P.A."/>
            <person name="Kema G.H.J."/>
            <person name="Seidl M.F."/>
        </authorList>
    </citation>
    <scope>NUCLEOTIDE SEQUENCE [LARGE SCALE GENOMIC DNA]</scope>
    <source>
        <strain evidence="1 2">P124</strain>
    </source>
</reference>
<comment type="caution">
    <text evidence="1">The sequence shown here is derived from an EMBL/GenBank/DDBJ whole genome shotgun (WGS) entry which is preliminary data.</text>
</comment>
<evidence type="ECO:0000313" key="2">
    <source>
        <dbReference type="Proteomes" id="UP001305779"/>
    </source>
</evidence>
<protein>
    <submittedName>
        <fullName evidence="1">Uncharacterized protein</fullName>
    </submittedName>
</protein>